<dbReference type="KEGG" id="ccj:UL81_08075"/>
<evidence type="ECO:0000313" key="2">
    <source>
        <dbReference type="EMBL" id="AKE39569.1"/>
    </source>
</evidence>
<accession>A0A0F6TB63</accession>
<dbReference type="SUPFAM" id="SSF47413">
    <property type="entry name" value="lambda repressor-like DNA-binding domains"/>
    <property type="match status" value="1"/>
</dbReference>
<gene>
    <name evidence="2" type="ORF">UL81_08075</name>
</gene>
<dbReference type="InterPro" id="IPR001387">
    <property type="entry name" value="Cro/C1-type_HTH"/>
</dbReference>
<evidence type="ECO:0000259" key="1">
    <source>
        <dbReference type="Pfam" id="PF01381"/>
    </source>
</evidence>
<dbReference type="GO" id="GO:0003677">
    <property type="term" value="F:DNA binding"/>
    <property type="evidence" value="ECO:0007669"/>
    <property type="project" value="InterPro"/>
</dbReference>
<feature type="domain" description="HTH cro/C1-type" evidence="1">
    <location>
        <begin position="50"/>
        <end position="84"/>
    </location>
</feature>
<dbReference type="AlphaFoldDB" id="A0A0F6TB63"/>
<keyword evidence="3" id="KW-1185">Reference proteome</keyword>
<dbReference type="Pfam" id="PF01381">
    <property type="entry name" value="HTH_3"/>
    <property type="match status" value="1"/>
</dbReference>
<sequence>MPESPNSPRNLYPGWPLNHSEIKANRAHALVQKMARNVLELTFRATVGGIAERCGLNSSTISDLTKGTSWPTVETLAKIEVGLGQPVWPRMNPTTSSHGSTVTHL</sequence>
<dbReference type="CDD" id="cd00093">
    <property type="entry name" value="HTH_XRE"/>
    <property type="match status" value="1"/>
</dbReference>
<protein>
    <submittedName>
        <fullName evidence="2">Helix-turn-helix protein</fullName>
    </submittedName>
</protein>
<evidence type="ECO:0000313" key="3">
    <source>
        <dbReference type="Proteomes" id="UP000033566"/>
    </source>
</evidence>
<reference evidence="2 3" key="1">
    <citation type="journal article" date="2015" name="Genome Announc.">
        <title>Complete Genome Sequence of Corynebacterium camporealensis DSM 44610, Isolated from the Milk of a Manchega Sheep with Subclinical Mastitis.</title>
        <authorList>
            <person name="Ruckert C."/>
            <person name="Albersmeier A."/>
            <person name="Winkler A."/>
            <person name="Tauch A."/>
        </authorList>
    </citation>
    <scope>NUCLEOTIDE SEQUENCE [LARGE SCALE GENOMIC DNA]</scope>
    <source>
        <strain evidence="2 3">DSM 44610</strain>
    </source>
</reference>
<dbReference type="EMBL" id="CP011311">
    <property type="protein sequence ID" value="AKE39569.1"/>
    <property type="molecule type" value="Genomic_DNA"/>
</dbReference>
<dbReference type="PATRIC" id="fig|161896.4.peg.1582"/>
<dbReference type="HOGENOM" id="CLU_2328984_0_0_11"/>
<name>A0A0F6TB63_9CORY</name>
<proteinExistence type="predicted"/>
<dbReference type="OrthoDB" id="4408411at2"/>
<organism evidence="2 3">
    <name type="scientific">Corynebacterium camporealensis</name>
    <dbReference type="NCBI Taxonomy" id="161896"/>
    <lineage>
        <taxon>Bacteria</taxon>
        <taxon>Bacillati</taxon>
        <taxon>Actinomycetota</taxon>
        <taxon>Actinomycetes</taxon>
        <taxon>Mycobacteriales</taxon>
        <taxon>Corynebacteriaceae</taxon>
        <taxon>Corynebacterium</taxon>
    </lineage>
</organism>
<dbReference type="Gene3D" id="1.10.260.40">
    <property type="entry name" value="lambda repressor-like DNA-binding domains"/>
    <property type="match status" value="1"/>
</dbReference>
<dbReference type="Proteomes" id="UP000033566">
    <property type="component" value="Chromosome"/>
</dbReference>
<dbReference type="InterPro" id="IPR010982">
    <property type="entry name" value="Lambda_DNA-bd_dom_sf"/>
</dbReference>